<evidence type="ECO:0000256" key="2">
    <source>
        <dbReference type="ARBA" id="ARBA00022801"/>
    </source>
</evidence>
<comment type="similarity">
    <text evidence="1 3">Belongs to the type-B carboxylesterase/lipase family.</text>
</comment>
<dbReference type="InterPro" id="IPR050309">
    <property type="entry name" value="Type-B_Carboxylest/Lipase"/>
</dbReference>
<comment type="caution">
    <text evidence="5">The sequence shown here is derived from an EMBL/GenBank/DDBJ whole genome shotgun (WGS) entry which is preliminary data.</text>
</comment>
<protein>
    <recommendedName>
        <fullName evidence="3">Carboxylic ester hydrolase</fullName>
        <ecNumber evidence="3">3.1.1.-</ecNumber>
    </recommendedName>
</protein>
<evidence type="ECO:0000256" key="3">
    <source>
        <dbReference type="RuleBase" id="RU361235"/>
    </source>
</evidence>
<dbReference type="InterPro" id="IPR029058">
    <property type="entry name" value="AB_hydrolase_fold"/>
</dbReference>
<organism evidence="5 6">
    <name type="scientific">Sporothrix stenoceras</name>
    <dbReference type="NCBI Taxonomy" id="5173"/>
    <lineage>
        <taxon>Eukaryota</taxon>
        <taxon>Fungi</taxon>
        <taxon>Dikarya</taxon>
        <taxon>Ascomycota</taxon>
        <taxon>Pezizomycotina</taxon>
        <taxon>Sordariomycetes</taxon>
        <taxon>Sordariomycetidae</taxon>
        <taxon>Ophiostomatales</taxon>
        <taxon>Ophiostomataceae</taxon>
        <taxon>Sporothrix</taxon>
    </lineage>
</organism>
<keyword evidence="3" id="KW-0732">Signal</keyword>
<feature type="domain" description="Carboxylesterase type B" evidence="4">
    <location>
        <begin position="50"/>
        <end position="511"/>
    </location>
</feature>
<dbReference type="PANTHER" id="PTHR11559">
    <property type="entry name" value="CARBOXYLESTERASE"/>
    <property type="match status" value="1"/>
</dbReference>
<evidence type="ECO:0000256" key="1">
    <source>
        <dbReference type="ARBA" id="ARBA00005964"/>
    </source>
</evidence>
<reference evidence="5 6" key="1">
    <citation type="journal article" date="2024" name="IMA Fungus">
        <title>IMA Genome - F19 : A genome assembly and annotation guide to empower mycologists, including annotated draft genome sequences of Ceratocystis pirilliformis, Diaporthe australafricana, Fusarium ophioides, Paecilomyces lecythidis, and Sporothrix stenoceras.</title>
        <authorList>
            <person name="Aylward J."/>
            <person name="Wilson A.M."/>
            <person name="Visagie C.M."/>
            <person name="Spraker J."/>
            <person name="Barnes I."/>
            <person name="Buitendag C."/>
            <person name="Ceriani C."/>
            <person name="Del Mar Angel L."/>
            <person name="du Plessis D."/>
            <person name="Fuchs T."/>
            <person name="Gasser K."/>
            <person name="Kramer D."/>
            <person name="Li W."/>
            <person name="Munsamy K."/>
            <person name="Piso A."/>
            <person name="Price J.L."/>
            <person name="Sonnekus B."/>
            <person name="Thomas C."/>
            <person name="van der Nest A."/>
            <person name="van Dijk A."/>
            <person name="van Heerden A."/>
            <person name="van Vuuren N."/>
            <person name="Yilmaz N."/>
            <person name="Duong T.A."/>
            <person name="van der Merwe N.A."/>
            <person name="Wingfield M.J."/>
            <person name="Wingfield B.D."/>
        </authorList>
    </citation>
    <scope>NUCLEOTIDE SEQUENCE [LARGE SCALE GENOMIC DNA]</scope>
    <source>
        <strain evidence="5 6">CMW 5346</strain>
    </source>
</reference>
<evidence type="ECO:0000313" key="5">
    <source>
        <dbReference type="EMBL" id="KAL1889471.1"/>
    </source>
</evidence>
<dbReference type="SUPFAM" id="SSF53474">
    <property type="entry name" value="alpha/beta-Hydrolases"/>
    <property type="match status" value="1"/>
</dbReference>
<dbReference type="Proteomes" id="UP001583186">
    <property type="component" value="Unassembled WGS sequence"/>
</dbReference>
<dbReference type="InterPro" id="IPR002018">
    <property type="entry name" value="CarbesteraseB"/>
</dbReference>
<dbReference type="Pfam" id="PF00135">
    <property type="entry name" value="COesterase"/>
    <property type="match status" value="1"/>
</dbReference>
<sequence>MHHFKSLAALLPGLTLLANAAPASKSRQATTSDPLLVDLGYASYKGTTLVESGVNHYLGIRFAQPPVGDLRWRAPQDPLDESSLGVQQAVTTGAMCIGINQPVVPGSYVGAIDEDCLFLSVYTPTGSTPDSNLPVWVFIQGGGYAVDANSNLNGTAVVAAGHDIVFVQFNYRVGMFGFLASESIQENGDLNVGLLDQRKALQWVQDYIHLFGGDPNHVVIHGASAGGGSVAHHMAAYGGRDDSLFVGAMPESPFFPTCRSVADMEFQFDNIAAATGCSAQTDPLACLRALDLNTLQALDYNMAFPNTTGIPDYYFLPVIDGDFVRDQMSTQFNNGDFVYVPTMVGGDTNEGDTFVPDLATQAEAGAFLVDQFPKLTVADLAVIDAAYPPIPRDAHADYFGQVSATYGNATFACPGLLISKAVSQYVGEDKSWSYLYNVVDPGVAAGVGVTHTVEWQYIFGLSQQIVTTVMMDYYLSFVRTLDPNPYRDAGTPVFDNFNSQELNRLVINTPLSASGMAPVSSEQLAGCNVWYSLSAVTEQ</sequence>
<dbReference type="EC" id="3.1.1.-" evidence="3"/>
<name>A0ABR3YME8_9PEZI</name>
<dbReference type="EMBL" id="JAWCUI010000073">
    <property type="protein sequence ID" value="KAL1889471.1"/>
    <property type="molecule type" value="Genomic_DNA"/>
</dbReference>
<accession>A0ABR3YME8</accession>
<dbReference type="InterPro" id="IPR019826">
    <property type="entry name" value="Carboxylesterase_B_AS"/>
</dbReference>
<dbReference type="PROSITE" id="PS00941">
    <property type="entry name" value="CARBOXYLESTERASE_B_2"/>
    <property type="match status" value="1"/>
</dbReference>
<keyword evidence="6" id="KW-1185">Reference proteome</keyword>
<proteinExistence type="inferred from homology"/>
<feature type="chain" id="PRO_5045007387" description="Carboxylic ester hydrolase" evidence="3">
    <location>
        <begin position="21"/>
        <end position="539"/>
    </location>
</feature>
<gene>
    <name evidence="5" type="ORF">Sste5346_008849</name>
</gene>
<evidence type="ECO:0000313" key="6">
    <source>
        <dbReference type="Proteomes" id="UP001583186"/>
    </source>
</evidence>
<keyword evidence="2 3" id="KW-0378">Hydrolase</keyword>
<dbReference type="PROSITE" id="PS00122">
    <property type="entry name" value="CARBOXYLESTERASE_B_1"/>
    <property type="match status" value="1"/>
</dbReference>
<feature type="signal peptide" evidence="3">
    <location>
        <begin position="1"/>
        <end position="20"/>
    </location>
</feature>
<dbReference type="InterPro" id="IPR019819">
    <property type="entry name" value="Carboxylesterase_B_CS"/>
</dbReference>
<evidence type="ECO:0000259" key="4">
    <source>
        <dbReference type="Pfam" id="PF00135"/>
    </source>
</evidence>
<dbReference type="Gene3D" id="3.40.50.1820">
    <property type="entry name" value="alpha/beta hydrolase"/>
    <property type="match status" value="1"/>
</dbReference>